<evidence type="ECO:0000313" key="2">
    <source>
        <dbReference type="Proteomes" id="UP000050482"/>
    </source>
</evidence>
<evidence type="ECO:0000313" key="1">
    <source>
        <dbReference type="EMBL" id="KPV44393.1"/>
    </source>
</evidence>
<dbReference type="EMBL" id="LJCO01000033">
    <property type="protein sequence ID" value="KPV44393.1"/>
    <property type="molecule type" value="Genomic_DNA"/>
</dbReference>
<proteinExistence type="predicted"/>
<reference evidence="1 2" key="1">
    <citation type="submission" date="2015-09" db="EMBL/GenBank/DDBJ databases">
        <title>Draft genome sequence of Alicyclobacillus ferrooxydans DSM 22381.</title>
        <authorList>
            <person name="Hemp J."/>
        </authorList>
    </citation>
    <scope>NUCLEOTIDE SEQUENCE [LARGE SCALE GENOMIC DNA]</scope>
    <source>
        <strain evidence="1 2">TC-34</strain>
    </source>
</reference>
<dbReference type="Proteomes" id="UP000050482">
    <property type="component" value="Unassembled WGS sequence"/>
</dbReference>
<gene>
    <name evidence="1" type="ORF">AN477_07125</name>
</gene>
<protein>
    <submittedName>
        <fullName evidence="1">Uncharacterized protein</fullName>
    </submittedName>
</protein>
<sequence length="107" mass="12708">MDIFKDLLFLLLILGSLVFMSSKRTRRRNVTAQNEDLMDTVACRYLLTQLRQRGVDPQLLSRLETMEYGAVRRHVIREHLLTYDEVNEYAERVQKHTDAIRRVLENT</sequence>
<dbReference type="PATRIC" id="fig|471514.4.peg.3667"/>
<dbReference type="AlphaFoldDB" id="A0A0P9EM33"/>
<keyword evidence="2" id="KW-1185">Reference proteome</keyword>
<dbReference type="STRING" id="471514.AN477_07125"/>
<accession>A0A0P9EM33</accession>
<organism evidence="1 2">
    <name type="scientific">Alicyclobacillus ferrooxydans</name>
    <dbReference type="NCBI Taxonomy" id="471514"/>
    <lineage>
        <taxon>Bacteria</taxon>
        <taxon>Bacillati</taxon>
        <taxon>Bacillota</taxon>
        <taxon>Bacilli</taxon>
        <taxon>Bacillales</taxon>
        <taxon>Alicyclobacillaceae</taxon>
        <taxon>Alicyclobacillus</taxon>
    </lineage>
</organism>
<comment type="caution">
    <text evidence="1">The sequence shown here is derived from an EMBL/GenBank/DDBJ whole genome shotgun (WGS) entry which is preliminary data.</text>
</comment>
<name>A0A0P9EM33_9BACL</name>